<dbReference type="EMBL" id="JBHUDO010000001">
    <property type="protein sequence ID" value="MFD1644551.1"/>
    <property type="molecule type" value="Genomic_DNA"/>
</dbReference>
<evidence type="ECO:0000256" key="1">
    <source>
        <dbReference type="SAM" id="MobiDB-lite"/>
    </source>
</evidence>
<sequence>MEFDIRKRPSNAILQVTMERGESIRAKTGAMVSRSDTMDTEANVGGDGGLGGMVKSAVSSSKDLVTNEFTARESGANVVLAPDHPGDIVAFDLGETGRIKSQSGSTLAWGPNVNKSSAMNEAGNLFSSGQLKVLALDGTGMAFLSAYGSVYEVDVSPGDPAIVDEDHLVAWTDGLNLDRQKDGGIKSTMLGGEGYVSKFSGDGRVWLQTRDPIVFQSMGGGGEEGGDDGGPSVSDFI</sequence>
<name>A0ABD6DI88_9EURY</name>
<keyword evidence="3" id="KW-1185">Reference proteome</keyword>
<dbReference type="NCBIfam" id="TIGR00266">
    <property type="entry name" value="TIGR00266 family protein"/>
    <property type="match status" value="1"/>
</dbReference>
<dbReference type="Gene3D" id="3.60.160.10">
    <property type="entry name" value="Mitochondrial biogenesis AIM24"/>
    <property type="match status" value="1"/>
</dbReference>
<dbReference type="AlphaFoldDB" id="A0ABD6DI88"/>
<dbReference type="Proteomes" id="UP001597034">
    <property type="component" value="Unassembled WGS sequence"/>
</dbReference>
<gene>
    <name evidence="2" type="ORF">ACFSBL_02545</name>
</gene>
<dbReference type="Pfam" id="PF01987">
    <property type="entry name" value="AIM24"/>
    <property type="match status" value="1"/>
</dbReference>
<dbReference type="InterPro" id="IPR016031">
    <property type="entry name" value="Trp_RNA-bd_attenuator-like_dom"/>
</dbReference>
<dbReference type="InterPro" id="IPR036983">
    <property type="entry name" value="AIM24_sf"/>
</dbReference>
<dbReference type="SUPFAM" id="SSF51219">
    <property type="entry name" value="TRAP-like"/>
    <property type="match status" value="1"/>
</dbReference>
<accession>A0ABD6DI88</accession>
<reference evidence="2 3" key="1">
    <citation type="journal article" date="2019" name="Int. J. Syst. Evol. Microbiol.">
        <title>The Global Catalogue of Microorganisms (GCM) 10K type strain sequencing project: providing services to taxonomists for standard genome sequencing and annotation.</title>
        <authorList>
            <consortium name="The Broad Institute Genomics Platform"/>
            <consortium name="The Broad Institute Genome Sequencing Center for Infectious Disease"/>
            <person name="Wu L."/>
            <person name="Ma J."/>
        </authorList>
    </citation>
    <scope>NUCLEOTIDE SEQUENCE [LARGE SCALE GENOMIC DNA]</scope>
    <source>
        <strain evidence="2 3">CGMCC 1.10390</strain>
    </source>
</reference>
<comment type="caution">
    <text evidence="2">The sequence shown here is derived from an EMBL/GenBank/DDBJ whole genome shotgun (WGS) entry which is preliminary data.</text>
</comment>
<evidence type="ECO:0000313" key="3">
    <source>
        <dbReference type="Proteomes" id="UP001597034"/>
    </source>
</evidence>
<feature type="region of interest" description="Disordered" evidence="1">
    <location>
        <begin position="218"/>
        <end position="237"/>
    </location>
</feature>
<dbReference type="InterPro" id="IPR002838">
    <property type="entry name" value="AIM24"/>
</dbReference>
<dbReference type="PANTHER" id="PTHR43657">
    <property type="entry name" value="TRYPTOPHAN RNA-BINDING ATTENUATOR PROTEIN-LIKE PROTEIN"/>
    <property type="match status" value="1"/>
</dbReference>
<proteinExistence type="predicted"/>
<evidence type="ECO:0000313" key="2">
    <source>
        <dbReference type="EMBL" id="MFD1644551.1"/>
    </source>
</evidence>
<dbReference type="RefSeq" id="WP_256399817.1">
    <property type="nucleotide sequence ID" value="NZ_JANHJR010000002.1"/>
</dbReference>
<organism evidence="2 3">
    <name type="scientific">Haloarchaeobius litoreus</name>
    <dbReference type="NCBI Taxonomy" id="755306"/>
    <lineage>
        <taxon>Archaea</taxon>
        <taxon>Methanobacteriati</taxon>
        <taxon>Methanobacteriota</taxon>
        <taxon>Stenosarchaea group</taxon>
        <taxon>Halobacteria</taxon>
        <taxon>Halobacteriales</taxon>
        <taxon>Halorubellaceae</taxon>
        <taxon>Haloarchaeobius</taxon>
    </lineage>
</organism>
<protein>
    <submittedName>
        <fullName evidence="2">TIGR00266 family protein</fullName>
    </submittedName>
</protein>
<dbReference type="PANTHER" id="PTHR43657:SF1">
    <property type="entry name" value="ALTERED INHERITANCE OF MITOCHONDRIA PROTEIN 24, MITOCHONDRIAL"/>
    <property type="match status" value="1"/>
</dbReference>